<name>A0A0S4IV55_BODSA</name>
<sequence length="365" mass="39860">MPTMYSCHDSYVQLPAQVPNISILRNVPHISQKSSWDCGVAAIAMLCAYTMPKYYDPASAYGATLTCLQNIIPTAAASRPPPSNTAVEVNAREEAPVPPPSVINGLWTVHLVLALHQLLEAPRQHILIPHSYSTTPSGQLVELSREEQEEIDKQEATELDDKLAQQPHSPAGNLAAIREEISSSSDIQISFFSTYIGVNPQHLGEAYYAETLASDAEHVASAFAELQTLQQRRQSRIVVNVQKRLVSTRDLIEIMQEEESGDAELIFLCLVDGSKLKCRCHQSNSWIGAAWSLLGYAIGMSGYQGHYVVLCGYDKATDQVLYRNPAVAAGDIAGTGYLCAESVESFEAARSADGTDYDTVLLRVC</sequence>
<dbReference type="InterPro" id="IPR018616">
    <property type="entry name" value="GUCD1"/>
</dbReference>
<dbReference type="Proteomes" id="UP000051952">
    <property type="component" value="Unassembled WGS sequence"/>
</dbReference>
<dbReference type="Pfam" id="PF09778">
    <property type="entry name" value="Guanylate_cyc_2"/>
    <property type="match status" value="1"/>
</dbReference>
<proteinExistence type="predicted"/>
<evidence type="ECO:0000313" key="3">
    <source>
        <dbReference type="Proteomes" id="UP000051952"/>
    </source>
</evidence>
<dbReference type="PANTHER" id="PTHR31400">
    <property type="entry name" value="GUANYLYL CYCLASE DOMAIN CONTAINING PROTEIN 1 GUCD1"/>
    <property type="match status" value="1"/>
</dbReference>
<organism evidence="2 3">
    <name type="scientific">Bodo saltans</name>
    <name type="common">Flagellated protozoan</name>
    <dbReference type="NCBI Taxonomy" id="75058"/>
    <lineage>
        <taxon>Eukaryota</taxon>
        <taxon>Discoba</taxon>
        <taxon>Euglenozoa</taxon>
        <taxon>Kinetoplastea</taxon>
        <taxon>Metakinetoplastina</taxon>
        <taxon>Eubodonida</taxon>
        <taxon>Bodonidae</taxon>
        <taxon>Bodo</taxon>
    </lineage>
</organism>
<dbReference type="AlphaFoldDB" id="A0A0S4IV55"/>
<reference evidence="3" key="1">
    <citation type="submission" date="2015-09" db="EMBL/GenBank/DDBJ databases">
        <authorList>
            <consortium name="Pathogen Informatics"/>
        </authorList>
    </citation>
    <scope>NUCLEOTIDE SEQUENCE [LARGE SCALE GENOMIC DNA]</scope>
    <source>
        <strain evidence="3">Lake Konstanz</strain>
    </source>
</reference>
<dbReference type="OrthoDB" id="206796at2759"/>
<dbReference type="EMBL" id="CYKH01000676">
    <property type="protein sequence ID" value="CUG15667.1"/>
    <property type="molecule type" value="Genomic_DNA"/>
</dbReference>
<evidence type="ECO:0000256" key="1">
    <source>
        <dbReference type="SAM" id="MobiDB-lite"/>
    </source>
</evidence>
<protein>
    <submittedName>
        <fullName evidence="2">Guanylate cyclase, putative</fullName>
    </submittedName>
</protein>
<keyword evidence="3" id="KW-1185">Reference proteome</keyword>
<dbReference type="PANTHER" id="PTHR31400:SF1">
    <property type="entry name" value="PROTEIN GUCD1"/>
    <property type="match status" value="1"/>
</dbReference>
<accession>A0A0S4IV55</accession>
<gene>
    <name evidence="2" type="ORF">BSAL_75090</name>
</gene>
<evidence type="ECO:0000313" key="2">
    <source>
        <dbReference type="EMBL" id="CUG15667.1"/>
    </source>
</evidence>
<feature type="compositionally biased region" description="Basic and acidic residues" evidence="1">
    <location>
        <begin position="143"/>
        <end position="154"/>
    </location>
</feature>
<dbReference type="VEuPathDB" id="TriTrypDB:BSAL_75090"/>
<feature type="region of interest" description="Disordered" evidence="1">
    <location>
        <begin position="135"/>
        <end position="154"/>
    </location>
</feature>